<accession>A0A8J5WHF7</accession>
<comment type="caution">
    <text evidence="2">The sequence shown here is derived from an EMBL/GenBank/DDBJ whole genome shotgun (WGS) entry which is preliminary data.</text>
</comment>
<feature type="region of interest" description="Disordered" evidence="1">
    <location>
        <begin position="15"/>
        <end position="42"/>
    </location>
</feature>
<name>A0A8J5WHF7_ZIZPA</name>
<protein>
    <submittedName>
        <fullName evidence="2">Uncharacterized protein</fullName>
    </submittedName>
</protein>
<feature type="compositionally biased region" description="Polar residues" evidence="1">
    <location>
        <begin position="67"/>
        <end position="80"/>
    </location>
</feature>
<evidence type="ECO:0000313" key="3">
    <source>
        <dbReference type="Proteomes" id="UP000729402"/>
    </source>
</evidence>
<sequence>MSKPRYHSLTIKFGRNLDGVGDEDPLPPGNGNPHPFNGGILPGEPEWIQQWADKQSFGQQADDGAQEQIQPPNSILPQQFSKRKTNPQRAATTLATQEYPVMT</sequence>
<reference evidence="2" key="2">
    <citation type="submission" date="2021-02" db="EMBL/GenBank/DDBJ databases">
        <authorList>
            <person name="Kimball J.A."/>
            <person name="Haas M.W."/>
            <person name="Macchietto M."/>
            <person name="Kono T."/>
            <person name="Duquette J."/>
            <person name="Shao M."/>
        </authorList>
    </citation>
    <scope>NUCLEOTIDE SEQUENCE</scope>
    <source>
        <tissue evidence="2">Fresh leaf tissue</tissue>
    </source>
</reference>
<evidence type="ECO:0000256" key="1">
    <source>
        <dbReference type="SAM" id="MobiDB-lite"/>
    </source>
</evidence>
<feature type="region of interest" description="Disordered" evidence="1">
    <location>
        <begin position="56"/>
        <end position="103"/>
    </location>
</feature>
<feature type="compositionally biased region" description="Polar residues" evidence="1">
    <location>
        <begin position="87"/>
        <end position="96"/>
    </location>
</feature>
<organism evidence="2 3">
    <name type="scientific">Zizania palustris</name>
    <name type="common">Northern wild rice</name>
    <dbReference type="NCBI Taxonomy" id="103762"/>
    <lineage>
        <taxon>Eukaryota</taxon>
        <taxon>Viridiplantae</taxon>
        <taxon>Streptophyta</taxon>
        <taxon>Embryophyta</taxon>
        <taxon>Tracheophyta</taxon>
        <taxon>Spermatophyta</taxon>
        <taxon>Magnoliopsida</taxon>
        <taxon>Liliopsida</taxon>
        <taxon>Poales</taxon>
        <taxon>Poaceae</taxon>
        <taxon>BOP clade</taxon>
        <taxon>Oryzoideae</taxon>
        <taxon>Oryzeae</taxon>
        <taxon>Zizaniinae</taxon>
        <taxon>Zizania</taxon>
    </lineage>
</organism>
<feature type="compositionally biased region" description="Low complexity" evidence="1">
    <location>
        <begin position="29"/>
        <end position="39"/>
    </location>
</feature>
<keyword evidence="3" id="KW-1185">Reference proteome</keyword>
<dbReference type="EMBL" id="JAAALK010000081">
    <property type="protein sequence ID" value="KAG8088867.1"/>
    <property type="molecule type" value="Genomic_DNA"/>
</dbReference>
<evidence type="ECO:0000313" key="2">
    <source>
        <dbReference type="EMBL" id="KAG8088867.1"/>
    </source>
</evidence>
<reference evidence="2" key="1">
    <citation type="journal article" date="2021" name="bioRxiv">
        <title>Whole Genome Assembly and Annotation of Northern Wild Rice, Zizania palustris L., Supports a Whole Genome Duplication in the Zizania Genus.</title>
        <authorList>
            <person name="Haas M."/>
            <person name="Kono T."/>
            <person name="Macchietto M."/>
            <person name="Millas R."/>
            <person name="McGilp L."/>
            <person name="Shao M."/>
            <person name="Duquette J."/>
            <person name="Hirsch C.N."/>
            <person name="Kimball J."/>
        </authorList>
    </citation>
    <scope>NUCLEOTIDE SEQUENCE</scope>
    <source>
        <tissue evidence="2">Fresh leaf tissue</tissue>
    </source>
</reference>
<dbReference type="Proteomes" id="UP000729402">
    <property type="component" value="Unassembled WGS sequence"/>
</dbReference>
<dbReference type="AlphaFoldDB" id="A0A8J5WHF7"/>
<gene>
    <name evidence="2" type="ORF">GUJ93_ZPchr0011g28594</name>
</gene>
<proteinExistence type="predicted"/>